<dbReference type="Proteomes" id="UP000243463">
    <property type="component" value="Unassembled WGS sequence"/>
</dbReference>
<feature type="transmembrane region" description="Helical" evidence="1">
    <location>
        <begin position="74"/>
        <end position="97"/>
    </location>
</feature>
<dbReference type="PANTHER" id="PTHR30336:SF20">
    <property type="entry name" value="DUF218 DOMAIN-CONTAINING PROTEIN"/>
    <property type="match status" value="1"/>
</dbReference>
<dbReference type="InterPro" id="IPR014729">
    <property type="entry name" value="Rossmann-like_a/b/a_fold"/>
</dbReference>
<feature type="domain" description="DUF218" evidence="2">
    <location>
        <begin position="111"/>
        <end position="257"/>
    </location>
</feature>
<keyword evidence="1" id="KW-0472">Membrane</keyword>
<proteinExistence type="predicted"/>
<dbReference type="EMBL" id="FZLN01000001">
    <property type="protein sequence ID" value="SNQ29136.1"/>
    <property type="molecule type" value="Genomic_DNA"/>
</dbReference>
<protein>
    <submittedName>
        <fullName evidence="3">Uncharacterized SAM-binding protein YcdF, DUF218 family</fullName>
    </submittedName>
</protein>
<accession>A0A217EG15</accession>
<evidence type="ECO:0000256" key="1">
    <source>
        <dbReference type="SAM" id="Phobius"/>
    </source>
</evidence>
<dbReference type="PANTHER" id="PTHR30336">
    <property type="entry name" value="INNER MEMBRANE PROTEIN, PROBABLE PERMEASE"/>
    <property type="match status" value="1"/>
</dbReference>
<evidence type="ECO:0000259" key="2">
    <source>
        <dbReference type="Pfam" id="PF02698"/>
    </source>
</evidence>
<name>A0A217EG15_9GAMM</name>
<sequence>MSFLPKRWHKSRLKKQSLLIIGALLLVQSGYLLSLRKTHIGIIIPFLIALCFIFISFYWHIIQDYLDQHPTAKTLWHLAWLVFAVWLLSVAVFFIILQHNKQHIEHIPPIDAMIVLGSGVSKGQPTAILAHRLDAAAALALQQPKTCIVLSGGFTTDPQMSEADVMAHYLTTHYHLSKDRFLLDSQSKSTSTNFKYSASLLAQAGLSKEAPIAVITSDFHTLRAKAIAKKQGFQHIYLVGAPTPRLTRYPVWLREYFAFIHGKILQEF</sequence>
<evidence type="ECO:0000313" key="3">
    <source>
        <dbReference type="EMBL" id="SNQ29136.1"/>
    </source>
</evidence>
<dbReference type="InterPro" id="IPR051599">
    <property type="entry name" value="Cell_Envelope_Assoc"/>
</dbReference>
<dbReference type="GO" id="GO:0005886">
    <property type="term" value="C:plasma membrane"/>
    <property type="evidence" value="ECO:0007669"/>
    <property type="project" value="TreeGrafter"/>
</dbReference>
<keyword evidence="4" id="KW-1185">Reference proteome</keyword>
<dbReference type="Pfam" id="PF02698">
    <property type="entry name" value="DUF218"/>
    <property type="match status" value="1"/>
</dbReference>
<reference evidence="4" key="1">
    <citation type="submission" date="2017-06" db="EMBL/GenBank/DDBJ databases">
        <authorList>
            <person name="Varghese N."/>
            <person name="Submissions S."/>
        </authorList>
    </citation>
    <scope>NUCLEOTIDE SEQUENCE [LARGE SCALE GENOMIC DNA]</scope>
    <source>
        <strain evidence="4">ANC 5114</strain>
    </source>
</reference>
<dbReference type="AlphaFoldDB" id="A0A217EG15"/>
<evidence type="ECO:0000313" key="4">
    <source>
        <dbReference type="Proteomes" id="UP000243463"/>
    </source>
</evidence>
<keyword evidence="1" id="KW-1133">Transmembrane helix</keyword>
<organism evidence="3 4">
    <name type="scientific">Acinetobacter apis</name>
    <dbReference type="NCBI Taxonomy" id="1229165"/>
    <lineage>
        <taxon>Bacteria</taxon>
        <taxon>Pseudomonadati</taxon>
        <taxon>Pseudomonadota</taxon>
        <taxon>Gammaproteobacteria</taxon>
        <taxon>Moraxellales</taxon>
        <taxon>Moraxellaceae</taxon>
        <taxon>Acinetobacter</taxon>
    </lineage>
</organism>
<dbReference type="InterPro" id="IPR003848">
    <property type="entry name" value="DUF218"/>
</dbReference>
<feature type="transmembrane region" description="Helical" evidence="1">
    <location>
        <begin position="42"/>
        <end position="62"/>
    </location>
</feature>
<gene>
    <name evidence="3" type="ORF">SAMN05444584_1070</name>
</gene>
<dbReference type="OrthoDB" id="9782395at2"/>
<dbReference type="Gene3D" id="3.40.50.620">
    <property type="entry name" value="HUPs"/>
    <property type="match status" value="1"/>
</dbReference>
<dbReference type="RefSeq" id="WP_088823131.1">
    <property type="nucleotide sequence ID" value="NZ_FZLN01000001.1"/>
</dbReference>
<dbReference type="CDD" id="cd06259">
    <property type="entry name" value="YdcF-like"/>
    <property type="match status" value="1"/>
</dbReference>
<keyword evidence="1" id="KW-0812">Transmembrane</keyword>